<dbReference type="InterPro" id="IPR057376">
    <property type="entry name" value="PH_trem"/>
</dbReference>
<evidence type="ECO:0000313" key="5">
    <source>
        <dbReference type="WBParaSite" id="SSLN_0000266101-mRNA-1"/>
    </source>
</evidence>
<dbReference type="AlphaFoldDB" id="A0A183SEC6"/>
<feature type="compositionally biased region" description="Basic and acidic residues" evidence="1">
    <location>
        <begin position="178"/>
        <end position="199"/>
    </location>
</feature>
<dbReference type="WBParaSite" id="SSLN_0000266101-mRNA-1">
    <property type="protein sequence ID" value="SSLN_0000266101-mRNA-1"/>
    <property type="gene ID" value="SSLN_0000266101"/>
</dbReference>
<dbReference type="Proteomes" id="UP000275846">
    <property type="component" value="Unassembled WGS sequence"/>
</dbReference>
<name>A0A183SEC6_SCHSO</name>
<proteinExistence type="predicted"/>
<feature type="region of interest" description="Disordered" evidence="1">
    <location>
        <begin position="420"/>
        <end position="492"/>
    </location>
</feature>
<reference evidence="3 4" key="2">
    <citation type="submission" date="2018-11" db="EMBL/GenBank/DDBJ databases">
        <authorList>
            <consortium name="Pathogen Informatics"/>
        </authorList>
    </citation>
    <scope>NUCLEOTIDE SEQUENCE [LARGE SCALE GENOMIC DNA]</scope>
    <source>
        <strain evidence="3 4">NST_G2</strain>
    </source>
</reference>
<feature type="region of interest" description="Disordered" evidence="1">
    <location>
        <begin position="276"/>
        <end position="319"/>
    </location>
</feature>
<dbReference type="OrthoDB" id="6261458at2759"/>
<evidence type="ECO:0000259" key="2">
    <source>
        <dbReference type="Pfam" id="PF25356"/>
    </source>
</evidence>
<organism evidence="5">
    <name type="scientific">Schistocephalus solidus</name>
    <name type="common">Tapeworm</name>
    <dbReference type="NCBI Taxonomy" id="70667"/>
    <lineage>
        <taxon>Eukaryota</taxon>
        <taxon>Metazoa</taxon>
        <taxon>Spiralia</taxon>
        <taxon>Lophotrochozoa</taxon>
        <taxon>Platyhelminthes</taxon>
        <taxon>Cestoda</taxon>
        <taxon>Eucestoda</taxon>
        <taxon>Diphyllobothriidea</taxon>
        <taxon>Diphyllobothriidae</taxon>
        <taxon>Schistocephalus</taxon>
    </lineage>
</organism>
<feature type="region of interest" description="Disordered" evidence="1">
    <location>
        <begin position="152"/>
        <end position="228"/>
    </location>
</feature>
<reference evidence="5" key="1">
    <citation type="submission" date="2016-06" db="UniProtKB">
        <authorList>
            <consortium name="WormBaseParasite"/>
        </authorList>
    </citation>
    <scope>IDENTIFICATION</scope>
</reference>
<feature type="region of interest" description="Disordered" evidence="1">
    <location>
        <begin position="1"/>
        <end position="22"/>
    </location>
</feature>
<dbReference type="Pfam" id="PF25356">
    <property type="entry name" value="PH_trem"/>
    <property type="match status" value="1"/>
</dbReference>
<gene>
    <name evidence="3" type="ORF">SSLN_LOCUS2574</name>
</gene>
<feature type="domain" description="Trematode PH-like" evidence="2">
    <location>
        <begin position="56"/>
        <end position="148"/>
    </location>
</feature>
<dbReference type="EMBL" id="UYSU01032288">
    <property type="protein sequence ID" value="VDL88959.1"/>
    <property type="molecule type" value="Genomic_DNA"/>
</dbReference>
<feature type="compositionally biased region" description="Polar residues" evidence="1">
    <location>
        <begin position="164"/>
        <end position="173"/>
    </location>
</feature>
<feature type="compositionally biased region" description="Low complexity" evidence="1">
    <location>
        <begin position="449"/>
        <end position="474"/>
    </location>
</feature>
<evidence type="ECO:0000256" key="1">
    <source>
        <dbReference type="SAM" id="MobiDB-lite"/>
    </source>
</evidence>
<sequence length="492" mass="54891">MPSKTPATANKPKHNQKSNKAPKTVFGHALVTGYVPIPKSQEITIDNALEAVQSVSKRSTRKPYKCKVGDSITYLVVRRRNVVNSTKPWKLRIPYLEIFHYFIFTHDPTLVVLVIPEKTSGYLAYLMLNMETPEQAAAICDAIQKRRRSMFGDKNTADNRATQKTDAQSSTTADGWLEYDHPEGYSDSVSAERCEEEGPRNATVTPTRLEGQRSAAPNGGNETKDESLVWRADAEGVRVSSETAQTDFEKGPDLLEALIEPRNKQLQNSALPFMYDSEGSEERSNDSDSESDEETQKEADLRKERTKEEEIRSHELPRHNVSTISSGVQSGARLARRQPPRIEEMSVSFLGSLDENLRDDVRGMDALRKSLLANKYDEDWAFEVKVIKSEGNYCSRISEEGNVFMFAAHHLVPENYCRDRSMDGDSGTESDLYIANRRKSEKSKKPVDSSDSACMLPSPSSSASSSSSNQISERNSAHSALADDSRMSSLPT</sequence>
<evidence type="ECO:0000313" key="4">
    <source>
        <dbReference type="Proteomes" id="UP000275846"/>
    </source>
</evidence>
<evidence type="ECO:0000313" key="3">
    <source>
        <dbReference type="EMBL" id="VDL88959.1"/>
    </source>
</evidence>
<accession>A0A183SEC6</accession>
<protein>
    <submittedName>
        <fullName evidence="5">Doublecortin domain-containing protein</fullName>
    </submittedName>
</protein>
<feature type="compositionally biased region" description="Basic and acidic residues" evidence="1">
    <location>
        <begin position="294"/>
        <end position="318"/>
    </location>
</feature>
<keyword evidence="4" id="KW-1185">Reference proteome</keyword>